<dbReference type="GO" id="GO:0034069">
    <property type="term" value="F:aminoglycoside N-acetyltransferase activity"/>
    <property type="evidence" value="ECO:0007669"/>
    <property type="project" value="TreeGrafter"/>
</dbReference>
<dbReference type="EMBL" id="CP013213">
    <property type="protein sequence ID" value="AMC92550.1"/>
    <property type="molecule type" value="Genomic_DNA"/>
</dbReference>
<evidence type="ECO:0000313" key="3">
    <source>
        <dbReference type="Proteomes" id="UP000063781"/>
    </source>
</evidence>
<dbReference type="Proteomes" id="UP000063781">
    <property type="component" value="Chromosome"/>
</dbReference>
<dbReference type="InterPro" id="IPR016181">
    <property type="entry name" value="Acyl_CoA_acyltransferase"/>
</dbReference>
<organism evidence="2 3">
    <name type="scientific">Erysipelothrix larvae</name>
    <dbReference type="NCBI Taxonomy" id="1514105"/>
    <lineage>
        <taxon>Bacteria</taxon>
        <taxon>Bacillati</taxon>
        <taxon>Bacillota</taxon>
        <taxon>Erysipelotrichia</taxon>
        <taxon>Erysipelotrichales</taxon>
        <taxon>Erysipelotrichaceae</taxon>
        <taxon>Erysipelothrix</taxon>
    </lineage>
</organism>
<keyword evidence="3" id="KW-1185">Reference proteome</keyword>
<evidence type="ECO:0000259" key="1">
    <source>
        <dbReference type="PROSITE" id="PS51186"/>
    </source>
</evidence>
<dbReference type="PANTHER" id="PTHR37817">
    <property type="entry name" value="N-ACETYLTRANSFERASE EIS"/>
    <property type="match status" value="1"/>
</dbReference>
<dbReference type="GO" id="GO:0030649">
    <property type="term" value="P:aminoglycoside antibiotic catabolic process"/>
    <property type="evidence" value="ECO:0007669"/>
    <property type="project" value="TreeGrafter"/>
</dbReference>
<dbReference type="KEGG" id="erl:AOC36_00635"/>
<dbReference type="AlphaFoldDB" id="A0A109UGE9"/>
<protein>
    <recommendedName>
        <fullName evidence="1">N-acetyltransferase domain-containing protein</fullName>
    </recommendedName>
</protein>
<dbReference type="STRING" id="1514105.AOC36_00635"/>
<sequence>MLDKARSEEKNLIHKYWKEAFHHQDGGSINAYFNHHYKDDESYVYRGNDGSIISSAQVRSKVLSLHDKKIRVSYITGLLTRPEYQGQGYMKKFMEALLDELSQKDIVTLLSAYEPKIFSNFGFEPVIEDYEYNINARSMFEFGIDGILLNPEAKDLKRVYETFTQHFTGYFVRTLEDFELLKKEYAAKNGKIVGLTVDNILVGYAAYIQHNGYVEVKECCYDKSGTLMQLMSFVSRGQTRVILTTTTAEQIRKLYPESRRVKRPFLLGRINDQELFERLYHIRILSAYSAFHAYGKPLFNRDNQ</sequence>
<dbReference type="OrthoDB" id="9804948at2"/>
<dbReference type="CDD" id="cd04301">
    <property type="entry name" value="NAT_SF"/>
    <property type="match status" value="1"/>
</dbReference>
<dbReference type="PROSITE" id="PS51186">
    <property type="entry name" value="GNAT"/>
    <property type="match status" value="1"/>
</dbReference>
<dbReference type="SUPFAM" id="SSF55729">
    <property type="entry name" value="Acyl-CoA N-acyltransferases (Nat)"/>
    <property type="match status" value="1"/>
</dbReference>
<accession>A0A109UGE9</accession>
<dbReference type="RefSeq" id="WP_067629939.1">
    <property type="nucleotide sequence ID" value="NZ_CP013213.1"/>
</dbReference>
<reference evidence="2 3" key="1">
    <citation type="submission" date="2015-10" db="EMBL/GenBank/DDBJ databases">
        <title>Erysipelothrix larvae sp. LV19 isolated from the larval gut of the rhinoceros beetle, Trypoxylus dichotomus.</title>
        <authorList>
            <person name="Lim S."/>
            <person name="Kim B.-C."/>
        </authorList>
    </citation>
    <scope>NUCLEOTIDE SEQUENCE [LARGE SCALE GENOMIC DNA]</scope>
    <source>
        <strain evidence="2 3">LV19</strain>
    </source>
</reference>
<gene>
    <name evidence="2" type="ORF">AOC36_00635</name>
</gene>
<dbReference type="PANTHER" id="PTHR37817:SF1">
    <property type="entry name" value="N-ACETYLTRANSFERASE EIS"/>
    <property type="match status" value="1"/>
</dbReference>
<dbReference type="InterPro" id="IPR051554">
    <property type="entry name" value="Acetyltransferase_Eis"/>
</dbReference>
<dbReference type="Gene3D" id="3.40.630.30">
    <property type="match status" value="2"/>
</dbReference>
<dbReference type="Pfam" id="PF13527">
    <property type="entry name" value="Acetyltransf_9"/>
    <property type="match status" value="1"/>
</dbReference>
<evidence type="ECO:0000313" key="2">
    <source>
        <dbReference type="EMBL" id="AMC92550.1"/>
    </source>
</evidence>
<dbReference type="InterPro" id="IPR000182">
    <property type="entry name" value="GNAT_dom"/>
</dbReference>
<proteinExistence type="predicted"/>
<feature type="domain" description="N-acetyltransferase" evidence="1">
    <location>
        <begin position="1"/>
        <end position="144"/>
    </location>
</feature>
<name>A0A109UGE9_9FIRM</name>